<proteinExistence type="predicted"/>
<keyword evidence="7" id="KW-0547">Nucleotide-binding</keyword>
<dbReference type="SUPFAM" id="SSF55874">
    <property type="entry name" value="ATPase domain of HSP90 chaperone/DNA topoisomerase II/histidine kinase"/>
    <property type="match status" value="1"/>
</dbReference>
<gene>
    <name evidence="14" type="ORF">BJ989_001169</name>
</gene>
<dbReference type="GO" id="GO:0005524">
    <property type="term" value="F:ATP binding"/>
    <property type="evidence" value="ECO:0007669"/>
    <property type="project" value="UniProtKB-KW"/>
</dbReference>
<evidence type="ECO:0000256" key="4">
    <source>
        <dbReference type="ARBA" id="ARBA00022475"/>
    </source>
</evidence>
<dbReference type="FunFam" id="3.30.565.10:FF:000023">
    <property type="entry name" value="PAS domain-containing sensor histidine kinase"/>
    <property type="match status" value="1"/>
</dbReference>
<dbReference type="SUPFAM" id="SSF55781">
    <property type="entry name" value="GAF domain-like"/>
    <property type="match status" value="2"/>
</dbReference>
<dbReference type="InterPro" id="IPR003018">
    <property type="entry name" value="GAF"/>
</dbReference>
<dbReference type="SMART" id="SM00388">
    <property type="entry name" value="HisKA"/>
    <property type="match status" value="1"/>
</dbReference>
<dbReference type="SMART" id="SM00387">
    <property type="entry name" value="HATPase_c"/>
    <property type="match status" value="1"/>
</dbReference>
<evidence type="ECO:0000313" key="14">
    <source>
        <dbReference type="EMBL" id="NYG54865.1"/>
    </source>
</evidence>
<dbReference type="EMBL" id="JACCAC010000001">
    <property type="protein sequence ID" value="NYG54865.1"/>
    <property type="molecule type" value="Genomic_DNA"/>
</dbReference>
<dbReference type="Gene3D" id="3.30.565.10">
    <property type="entry name" value="Histidine kinase-like ATPase, C-terminal domain"/>
    <property type="match status" value="1"/>
</dbReference>
<dbReference type="PANTHER" id="PTHR42878">
    <property type="entry name" value="TWO-COMPONENT HISTIDINE KINASE"/>
    <property type="match status" value="1"/>
</dbReference>
<keyword evidence="10" id="KW-0902">Two-component regulatory system</keyword>
<keyword evidence="15" id="KW-1185">Reference proteome</keyword>
<evidence type="ECO:0000259" key="13">
    <source>
        <dbReference type="PROSITE" id="PS50109"/>
    </source>
</evidence>
<keyword evidence="8 14" id="KW-0418">Kinase</keyword>
<evidence type="ECO:0000256" key="10">
    <source>
        <dbReference type="ARBA" id="ARBA00023012"/>
    </source>
</evidence>
<protein>
    <recommendedName>
        <fullName evidence="12">Sensor-like histidine kinase SenX3</fullName>
        <ecNumber evidence="3">2.7.13.3</ecNumber>
    </recommendedName>
</protein>
<dbReference type="CDD" id="cd00075">
    <property type="entry name" value="HATPase"/>
    <property type="match status" value="1"/>
</dbReference>
<dbReference type="InterPro" id="IPR003661">
    <property type="entry name" value="HisK_dim/P_dom"/>
</dbReference>
<keyword evidence="9" id="KW-0067">ATP-binding</keyword>
<dbReference type="InterPro" id="IPR005467">
    <property type="entry name" value="His_kinase_dom"/>
</dbReference>
<comment type="caution">
    <text evidence="14">The sequence shown here is derived from an EMBL/GenBank/DDBJ whole genome shotgun (WGS) entry which is preliminary data.</text>
</comment>
<evidence type="ECO:0000256" key="1">
    <source>
        <dbReference type="ARBA" id="ARBA00000085"/>
    </source>
</evidence>
<dbReference type="PRINTS" id="PR00344">
    <property type="entry name" value="BCTRLSENSOR"/>
</dbReference>
<evidence type="ECO:0000256" key="2">
    <source>
        <dbReference type="ARBA" id="ARBA00004236"/>
    </source>
</evidence>
<evidence type="ECO:0000256" key="8">
    <source>
        <dbReference type="ARBA" id="ARBA00022777"/>
    </source>
</evidence>
<dbReference type="GO" id="GO:0030295">
    <property type="term" value="F:protein kinase activator activity"/>
    <property type="evidence" value="ECO:0007669"/>
    <property type="project" value="TreeGrafter"/>
</dbReference>
<comment type="catalytic activity">
    <reaction evidence="1">
        <text>ATP + protein L-histidine = ADP + protein N-phospho-L-histidine.</text>
        <dbReference type="EC" id="2.7.13.3"/>
    </reaction>
</comment>
<evidence type="ECO:0000256" key="11">
    <source>
        <dbReference type="ARBA" id="ARBA00023136"/>
    </source>
</evidence>
<evidence type="ECO:0000256" key="7">
    <source>
        <dbReference type="ARBA" id="ARBA00022741"/>
    </source>
</evidence>
<dbReference type="InterPro" id="IPR050351">
    <property type="entry name" value="BphY/WalK/GraS-like"/>
</dbReference>
<dbReference type="RefSeq" id="WP_179517408.1">
    <property type="nucleotide sequence ID" value="NZ_JACCAC010000001.1"/>
</dbReference>
<evidence type="ECO:0000256" key="3">
    <source>
        <dbReference type="ARBA" id="ARBA00012438"/>
    </source>
</evidence>
<keyword evidence="4" id="KW-1003">Cell membrane</keyword>
<dbReference type="InterPro" id="IPR029016">
    <property type="entry name" value="GAF-like_dom_sf"/>
</dbReference>
<dbReference type="InterPro" id="IPR036890">
    <property type="entry name" value="HATPase_C_sf"/>
</dbReference>
<dbReference type="PANTHER" id="PTHR42878:SF7">
    <property type="entry name" value="SENSOR HISTIDINE KINASE GLRK"/>
    <property type="match status" value="1"/>
</dbReference>
<evidence type="ECO:0000256" key="12">
    <source>
        <dbReference type="ARBA" id="ARBA00039401"/>
    </source>
</evidence>
<reference evidence="14 15" key="1">
    <citation type="submission" date="2020-07" db="EMBL/GenBank/DDBJ databases">
        <title>Sequencing the genomes of 1000 actinobacteria strains.</title>
        <authorList>
            <person name="Klenk H.-P."/>
        </authorList>
    </citation>
    <scope>NUCLEOTIDE SEQUENCE [LARGE SCALE GENOMIC DNA]</scope>
    <source>
        <strain evidence="14 15">DSM 24552</strain>
    </source>
</reference>
<evidence type="ECO:0000256" key="5">
    <source>
        <dbReference type="ARBA" id="ARBA00022553"/>
    </source>
</evidence>
<dbReference type="SMART" id="SM00065">
    <property type="entry name" value="GAF"/>
    <property type="match status" value="2"/>
</dbReference>
<dbReference type="Gene3D" id="1.10.287.130">
    <property type="match status" value="1"/>
</dbReference>
<dbReference type="Pfam" id="PF00512">
    <property type="entry name" value="HisKA"/>
    <property type="match status" value="1"/>
</dbReference>
<dbReference type="Gene3D" id="3.30.450.40">
    <property type="match status" value="2"/>
</dbReference>
<sequence length="637" mass="67947">MRAHLDGLRPVYDIMRRINAGADVRSVLDAVAAGVATATGFEVAAISWLTADHEFEIVTVAGDDGAREALVGRRVPLEEMEAELALADRWGSLLFIPAERLDGAAGGWIPDLEVDGDPEAWHPEDTLRAPLRSPEGELLGLLAVDLPVDGKRPDGARRELLEMYAELAGLAIANARRTDELAERVRLATAVEALHTQAARTLDVGAIVETSAAAVAEALTADVVWVRAFDGDDELTGAGRGARHPDRDGADAPPEVLAIVARSAREAWAAGRVDTAVLQGDEATFAATPLGTSLHGSWADADRHVQVPVAGGAAGWVRDHTSPSPYHDASDQARIVDFLRPTGARSLLLVPMGAGPDCLGYVVALRGRGRPPFAPHEVATAAQVAGGLGQAVLNARMIERERALVAQLSSLDHYKHDLISTVSHELRTPLTSIKGHLELIEDDPTGSAEASFAVVRRNLDRVGSLIDDLLTLKKVSNPDRPLETRAVDLQQVLLDAASALALRAQEEGVSLQVAPAAGPVIISGDHEELERVALNLVGNAVKYTPAGGRVELWTERSDRFVRMVCRDDGIGISKRDQEELFTEFFRSTNPDALAAPGTGLGLSIVRRIVQRHGGSIRLESDLGEGSTFTVRLPLSHV</sequence>
<dbReference type="Pfam" id="PF02518">
    <property type="entry name" value="HATPase_c"/>
    <property type="match status" value="1"/>
</dbReference>
<evidence type="ECO:0000256" key="9">
    <source>
        <dbReference type="ARBA" id="ARBA00022840"/>
    </source>
</evidence>
<dbReference type="SUPFAM" id="SSF47384">
    <property type="entry name" value="Homodimeric domain of signal transducing histidine kinase"/>
    <property type="match status" value="1"/>
</dbReference>
<name>A0A7Y9RR94_9ACTN</name>
<dbReference type="GO" id="GO:0005886">
    <property type="term" value="C:plasma membrane"/>
    <property type="evidence" value="ECO:0007669"/>
    <property type="project" value="UniProtKB-SubCell"/>
</dbReference>
<dbReference type="AlphaFoldDB" id="A0A7Y9RR94"/>
<dbReference type="GO" id="GO:0007234">
    <property type="term" value="P:osmosensory signaling via phosphorelay pathway"/>
    <property type="evidence" value="ECO:0007669"/>
    <property type="project" value="TreeGrafter"/>
</dbReference>
<dbReference type="InterPro" id="IPR003594">
    <property type="entry name" value="HATPase_dom"/>
</dbReference>
<dbReference type="GO" id="GO:0000156">
    <property type="term" value="F:phosphorelay response regulator activity"/>
    <property type="evidence" value="ECO:0007669"/>
    <property type="project" value="TreeGrafter"/>
</dbReference>
<dbReference type="GO" id="GO:0000155">
    <property type="term" value="F:phosphorelay sensor kinase activity"/>
    <property type="evidence" value="ECO:0007669"/>
    <property type="project" value="InterPro"/>
</dbReference>
<dbReference type="EC" id="2.7.13.3" evidence="3"/>
<keyword evidence="11" id="KW-0472">Membrane</keyword>
<dbReference type="Pfam" id="PF01590">
    <property type="entry name" value="GAF"/>
    <property type="match status" value="1"/>
</dbReference>
<keyword evidence="6" id="KW-0808">Transferase</keyword>
<feature type="domain" description="Histidine kinase" evidence="13">
    <location>
        <begin position="421"/>
        <end position="636"/>
    </location>
</feature>
<evidence type="ECO:0000313" key="15">
    <source>
        <dbReference type="Proteomes" id="UP000544110"/>
    </source>
</evidence>
<dbReference type="CDD" id="cd00082">
    <property type="entry name" value="HisKA"/>
    <property type="match status" value="1"/>
</dbReference>
<dbReference type="InterPro" id="IPR004358">
    <property type="entry name" value="Sig_transdc_His_kin-like_C"/>
</dbReference>
<dbReference type="Proteomes" id="UP000544110">
    <property type="component" value="Unassembled WGS sequence"/>
</dbReference>
<organism evidence="14 15">
    <name type="scientific">Nocardioides perillae</name>
    <dbReference type="NCBI Taxonomy" id="1119534"/>
    <lineage>
        <taxon>Bacteria</taxon>
        <taxon>Bacillati</taxon>
        <taxon>Actinomycetota</taxon>
        <taxon>Actinomycetes</taxon>
        <taxon>Propionibacteriales</taxon>
        <taxon>Nocardioidaceae</taxon>
        <taxon>Nocardioides</taxon>
    </lineage>
</organism>
<accession>A0A7Y9RR94</accession>
<comment type="subcellular location">
    <subcellularLocation>
        <location evidence="2">Cell membrane</location>
    </subcellularLocation>
</comment>
<evidence type="ECO:0000256" key="6">
    <source>
        <dbReference type="ARBA" id="ARBA00022679"/>
    </source>
</evidence>
<dbReference type="PROSITE" id="PS50109">
    <property type="entry name" value="HIS_KIN"/>
    <property type="match status" value="1"/>
</dbReference>
<keyword evidence="5" id="KW-0597">Phosphoprotein</keyword>
<dbReference type="InterPro" id="IPR036097">
    <property type="entry name" value="HisK_dim/P_sf"/>
</dbReference>